<evidence type="ECO:0000313" key="2">
    <source>
        <dbReference type="EMBL" id="GAA4547795.1"/>
    </source>
</evidence>
<dbReference type="RefSeq" id="WP_345418539.1">
    <property type="nucleotide sequence ID" value="NZ_BAABGT010000038.1"/>
</dbReference>
<comment type="caution">
    <text evidence="2">The sequence shown here is derived from an EMBL/GenBank/DDBJ whole genome shotgun (WGS) entry which is preliminary data.</text>
</comment>
<sequence>MTTDVTFLQTLVDERRETFLAEARTARLARLARRWRRVPAPPPPPPEKSAHAPRGRVAAAAGQ</sequence>
<name>A0ABP8RUG2_9PSEU</name>
<evidence type="ECO:0000313" key="3">
    <source>
        <dbReference type="Proteomes" id="UP001501598"/>
    </source>
</evidence>
<dbReference type="EMBL" id="BAABGT010000038">
    <property type="protein sequence ID" value="GAA4547795.1"/>
    <property type="molecule type" value="Genomic_DNA"/>
</dbReference>
<proteinExistence type="predicted"/>
<feature type="region of interest" description="Disordered" evidence="1">
    <location>
        <begin position="36"/>
        <end position="63"/>
    </location>
</feature>
<organism evidence="2 3">
    <name type="scientific">Pseudonocardia xishanensis</name>
    <dbReference type="NCBI Taxonomy" id="630995"/>
    <lineage>
        <taxon>Bacteria</taxon>
        <taxon>Bacillati</taxon>
        <taxon>Actinomycetota</taxon>
        <taxon>Actinomycetes</taxon>
        <taxon>Pseudonocardiales</taxon>
        <taxon>Pseudonocardiaceae</taxon>
        <taxon>Pseudonocardia</taxon>
    </lineage>
</organism>
<reference evidence="3" key="1">
    <citation type="journal article" date="2019" name="Int. J. Syst. Evol. Microbiol.">
        <title>The Global Catalogue of Microorganisms (GCM) 10K type strain sequencing project: providing services to taxonomists for standard genome sequencing and annotation.</title>
        <authorList>
            <consortium name="The Broad Institute Genomics Platform"/>
            <consortium name="The Broad Institute Genome Sequencing Center for Infectious Disease"/>
            <person name="Wu L."/>
            <person name="Ma J."/>
        </authorList>
    </citation>
    <scope>NUCLEOTIDE SEQUENCE [LARGE SCALE GENOMIC DNA]</scope>
    <source>
        <strain evidence="3">JCM 17906</strain>
    </source>
</reference>
<keyword evidence="3" id="KW-1185">Reference proteome</keyword>
<gene>
    <name evidence="2" type="ORF">GCM10023175_32730</name>
</gene>
<protein>
    <submittedName>
        <fullName evidence="2">Uncharacterized protein</fullName>
    </submittedName>
</protein>
<accession>A0ABP8RUG2</accession>
<evidence type="ECO:0000256" key="1">
    <source>
        <dbReference type="SAM" id="MobiDB-lite"/>
    </source>
</evidence>
<dbReference type="Proteomes" id="UP001501598">
    <property type="component" value="Unassembled WGS sequence"/>
</dbReference>